<sequence>MIRSPHSHKSHARSAFTLFEVLVALALSTLLIAAAYAALELYWRLRTASEDEVEQAQVARAVMQRIEADLLATTFQATAAGDTTTQADLSYDDEDAPLVEVIDPADSNDGGNSGLIGDATSVVLSVSLPRSHATYAAVSDGPIGLPTSDLKSVTYLLAGPGMSALAQAVADRFPDSNSGGSTVVGLSRIEGDRLMLAQADAVADVETIASEAQLLAREIKSLQFQYTDGLDWYDSWDSTIYGSLPRAVRITVSFQELDTAAISGGSQPAKLYQLVVVLPPSDPISGGAASDYESEEEDDAE</sequence>
<dbReference type="GO" id="GO:0015627">
    <property type="term" value="C:type II protein secretion system complex"/>
    <property type="evidence" value="ECO:0007669"/>
    <property type="project" value="InterPro"/>
</dbReference>
<protein>
    <submittedName>
        <fullName evidence="1">Pseudopilin GspJ</fullName>
    </submittedName>
</protein>
<dbReference type="KEGG" id="sdyn:Mal52_39070"/>
<name>A0A517ZSI4_9PLAN</name>
<evidence type="ECO:0000313" key="1">
    <source>
        <dbReference type="EMBL" id="QDU45413.1"/>
    </source>
</evidence>
<dbReference type="InterPro" id="IPR012902">
    <property type="entry name" value="N_methyl_site"/>
</dbReference>
<dbReference type="Proteomes" id="UP000319383">
    <property type="component" value="Chromosome"/>
</dbReference>
<dbReference type="Pfam" id="PF07963">
    <property type="entry name" value="N_methyl"/>
    <property type="match status" value="1"/>
</dbReference>
<proteinExistence type="predicted"/>
<dbReference type="AlphaFoldDB" id="A0A517ZSI4"/>
<accession>A0A517ZSI4</accession>
<dbReference type="SUPFAM" id="SSF54523">
    <property type="entry name" value="Pili subunits"/>
    <property type="match status" value="1"/>
</dbReference>
<dbReference type="GO" id="GO:0015628">
    <property type="term" value="P:protein secretion by the type II secretion system"/>
    <property type="evidence" value="ECO:0007669"/>
    <property type="project" value="InterPro"/>
</dbReference>
<gene>
    <name evidence="1" type="ORF">Mal52_39070</name>
</gene>
<organism evidence="1 2">
    <name type="scientific">Symmachiella dynata</name>
    <dbReference type="NCBI Taxonomy" id="2527995"/>
    <lineage>
        <taxon>Bacteria</taxon>
        <taxon>Pseudomonadati</taxon>
        <taxon>Planctomycetota</taxon>
        <taxon>Planctomycetia</taxon>
        <taxon>Planctomycetales</taxon>
        <taxon>Planctomycetaceae</taxon>
        <taxon>Symmachiella</taxon>
    </lineage>
</organism>
<dbReference type="EMBL" id="CP036276">
    <property type="protein sequence ID" value="QDU45413.1"/>
    <property type="molecule type" value="Genomic_DNA"/>
</dbReference>
<keyword evidence="2" id="KW-1185">Reference proteome</keyword>
<evidence type="ECO:0000313" key="2">
    <source>
        <dbReference type="Proteomes" id="UP000319383"/>
    </source>
</evidence>
<dbReference type="InterPro" id="IPR045584">
    <property type="entry name" value="Pilin-like"/>
</dbReference>
<dbReference type="RefSeq" id="WP_145380706.1">
    <property type="nucleotide sequence ID" value="NZ_CP036276.1"/>
</dbReference>
<reference evidence="1 2" key="1">
    <citation type="submission" date="2019-02" db="EMBL/GenBank/DDBJ databases">
        <title>Deep-cultivation of Planctomycetes and their phenomic and genomic characterization uncovers novel biology.</title>
        <authorList>
            <person name="Wiegand S."/>
            <person name="Jogler M."/>
            <person name="Boedeker C."/>
            <person name="Pinto D."/>
            <person name="Vollmers J."/>
            <person name="Rivas-Marin E."/>
            <person name="Kohn T."/>
            <person name="Peeters S.H."/>
            <person name="Heuer A."/>
            <person name="Rast P."/>
            <person name="Oberbeckmann S."/>
            <person name="Bunk B."/>
            <person name="Jeske O."/>
            <person name="Meyerdierks A."/>
            <person name="Storesund J.E."/>
            <person name="Kallscheuer N."/>
            <person name="Luecker S."/>
            <person name="Lage O.M."/>
            <person name="Pohl T."/>
            <person name="Merkel B.J."/>
            <person name="Hornburger P."/>
            <person name="Mueller R.-W."/>
            <person name="Bruemmer F."/>
            <person name="Labrenz M."/>
            <person name="Spormann A.M."/>
            <person name="Op den Camp H."/>
            <person name="Overmann J."/>
            <person name="Amann R."/>
            <person name="Jetten M.S.M."/>
            <person name="Mascher T."/>
            <person name="Medema M.H."/>
            <person name="Devos D.P."/>
            <person name="Kaster A.-K."/>
            <person name="Ovreas L."/>
            <person name="Rohde M."/>
            <person name="Galperin M.Y."/>
            <person name="Jogler C."/>
        </authorList>
    </citation>
    <scope>NUCLEOTIDE SEQUENCE [LARGE SCALE GENOMIC DNA]</scope>
    <source>
        <strain evidence="1 2">Mal52</strain>
    </source>
</reference>
<dbReference type="NCBIfam" id="TIGR02532">
    <property type="entry name" value="IV_pilin_GFxxxE"/>
    <property type="match status" value="1"/>
</dbReference>